<reference evidence="1" key="1">
    <citation type="submission" date="2021-01" db="EMBL/GenBank/DDBJ databases">
        <authorList>
            <consortium name="Genoscope - CEA"/>
            <person name="William W."/>
        </authorList>
    </citation>
    <scope>NUCLEOTIDE SEQUENCE</scope>
</reference>
<name>A0A8S1R0N7_9CILI</name>
<dbReference type="EMBL" id="CAJJDN010000129">
    <property type="protein sequence ID" value="CAD8121045.1"/>
    <property type="molecule type" value="Genomic_DNA"/>
</dbReference>
<keyword evidence="2" id="KW-1185">Reference proteome</keyword>
<comment type="caution">
    <text evidence="1">The sequence shown here is derived from an EMBL/GenBank/DDBJ whole genome shotgun (WGS) entry which is preliminary data.</text>
</comment>
<protein>
    <submittedName>
        <fullName evidence="1">Uncharacterized protein</fullName>
    </submittedName>
</protein>
<evidence type="ECO:0000313" key="1">
    <source>
        <dbReference type="EMBL" id="CAD8121045.1"/>
    </source>
</evidence>
<organism evidence="1 2">
    <name type="scientific">Paramecium sonneborni</name>
    <dbReference type="NCBI Taxonomy" id="65129"/>
    <lineage>
        <taxon>Eukaryota</taxon>
        <taxon>Sar</taxon>
        <taxon>Alveolata</taxon>
        <taxon>Ciliophora</taxon>
        <taxon>Intramacronucleata</taxon>
        <taxon>Oligohymenophorea</taxon>
        <taxon>Peniculida</taxon>
        <taxon>Parameciidae</taxon>
        <taxon>Paramecium</taxon>
    </lineage>
</organism>
<proteinExistence type="predicted"/>
<accession>A0A8S1R0N7</accession>
<dbReference type="Proteomes" id="UP000692954">
    <property type="component" value="Unassembled WGS sequence"/>
</dbReference>
<dbReference type="AlphaFoldDB" id="A0A8S1R0N7"/>
<evidence type="ECO:0000313" key="2">
    <source>
        <dbReference type="Proteomes" id="UP000692954"/>
    </source>
</evidence>
<gene>
    <name evidence="1" type="ORF">PSON_ATCC_30995.1.T1290143</name>
</gene>
<sequence length="194" mass="23145">MNQNRQIIQEQDSYQSCQFQSILLNFLNLQQDELVEIKQEDKIISCPQYHAFFLIGESEIPKNQQSQIKIQLLKVGSIKFGLGDYKRFTEQNNWPDLQGNVHHGCYLIDEYGFVYEHGKENKIYNLKDNNQKWNFQMCENDQIVLKINQERQTMTWKNCHKPEYIELNFDQKNLKLHPLIFLSGSSIKIINQRE</sequence>